<protein>
    <submittedName>
        <fullName evidence="2">Uncharacterized protein</fullName>
    </submittedName>
</protein>
<dbReference type="AlphaFoldDB" id="A0A1E3VRY9"/>
<name>A0A1E3VRY9_9HYPH</name>
<dbReference type="OrthoDB" id="8450373at2"/>
<keyword evidence="1" id="KW-1133">Transmembrane helix</keyword>
<dbReference type="EMBL" id="LPWF01000033">
    <property type="protein sequence ID" value="ODR96041.1"/>
    <property type="molecule type" value="Genomic_DNA"/>
</dbReference>
<reference evidence="2 3" key="1">
    <citation type="journal article" date="2016" name="Environ. Microbiol.">
        <title>New Methyloceanibacter diversity from North Sea sediments includes methanotroph containing solely the soluble methane monooxygenase.</title>
        <authorList>
            <person name="Vekeman B."/>
            <person name="Kerckhof F.M."/>
            <person name="Cremers G."/>
            <person name="de Vos P."/>
            <person name="Vandamme P."/>
            <person name="Boon N."/>
            <person name="Op den Camp H.J."/>
            <person name="Heylen K."/>
        </authorList>
    </citation>
    <scope>NUCLEOTIDE SEQUENCE [LARGE SCALE GENOMIC DNA]</scope>
    <source>
        <strain evidence="2 3">R-67175</strain>
    </source>
</reference>
<feature type="transmembrane region" description="Helical" evidence="1">
    <location>
        <begin position="16"/>
        <end position="37"/>
    </location>
</feature>
<feature type="transmembrane region" description="Helical" evidence="1">
    <location>
        <begin position="87"/>
        <end position="106"/>
    </location>
</feature>
<feature type="transmembrane region" description="Helical" evidence="1">
    <location>
        <begin position="57"/>
        <end position="75"/>
    </location>
</feature>
<keyword evidence="1" id="KW-0472">Membrane</keyword>
<accession>A0A1E3VRY9</accession>
<sequence>MAGPEDRRDRNDAMRLFVASALALVLLVGIGFAGLYYFTEMLGASDPFSAGLGLKNAALISFGVSFAAILVMTIASGGDAILGELPFTIAGFLIFFVIFWLMIAWIF</sequence>
<evidence type="ECO:0000313" key="2">
    <source>
        <dbReference type="EMBL" id="ODR96041.1"/>
    </source>
</evidence>
<comment type="caution">
    <text evidence="2">The sequence shown here is derived from an EMBL/GenBank/DDBJ whole genome shotgun (WGS) entry which is preliminary data.</text>
</comment>
<organism evidence="2 3">
    <name type="scientific">Methyloceanibacter superfactus</name>
    <dbReference type="NCBI Taxonomy" id="1774969"/>
    <lineage>
        <taxon>Bacteria</taxon>
        <taxon>Pseudomonadati</taxon>
        <taxon>Pseudomonadota</taxon>
        <taxon>Alphaproteobacteria</taxon>
        <taxon>Hyphomicrobiales</taxon>
        <taxon>Hyphomicrobiaceae</taxon>
        <taxon>Methyloceanibacter</taxon>
    </lineage>
</organism>
<evidence type="ECO:0000256" key="1">
    <source>
        <dbReference type="SAM" id="Phobius"/>
    </source>
</evidence>
<dbReference type="STRING" id="1774969.AUC69_02150"/>
<dbReference type="RefSeq" id="WP_069442590.1">
    <property type="nucleotide sequence ID" value="NZ_LPWF01000033.1"/>
</dbReference>
<gene>
    <name evidence="2" type="ORF">AUC69_02150</name>
</gene>
<keyword evidence="1" id="KW-0812">Transmembrane</keyword>
<keyword evidence="3" id="KW-1185">Reference proteome</keyword>
<evidence type="ECO:0000313" key="3">
    <source>
        <dbReference type="Proteomes" id="UP000094472"/>
    </source>
</evidence>
<proteinExistence type="predicted"/>
<dbReference type="Proteomes" id="UP000094472">
    <property type="component" value="Unassembled WGS sequence"/>
</dbReference>